<dbReference type="InterPro" id="IPR000644">
    <property type="entry name" value="CBS_dom"/>
</dbReference>
<organism evidence="4 5">
    <name type="scientific">Paraburkholderia rhizosphaerae</name>
    <dbReference type="NCBI Taxonomy" id="480658"/>
    <lineage>
        <taxon>Bacteria</taxon>
        <taxon>Pseudomonadati</taxon>
        <taxon>Pseudomonadota</taxon>
        <taxon>Betaproteobacteria</taxon>
        <taxon>Burkholderiales</taxon>
        <taxon>Burkholderiaceae</taxon>
        <taxon>Paraburkholderia</taxon>
    </lineage>
</organism>
<reference evidence="4 5" key="1">
    <citation type="submission" date="2019-03" db="EMBL/GenBank/DDBJ databases">
        <title>Genomic Encyclopedia of Type Strains, Phase III (KMG-III): the genomes of soil and plant-associated and newly described type strains.</title>
        <authorList>
            <person name="Whitman W."/>
        </authorList>
    </citation>
    <scope>NUCLEOTIDE SEQUENCE [LARGE SCALE GENOMIC DNA]</scope>
    <source>
        <strain evidence="4 5">LMG 29544</strain>
    </source>
</reference>
<dbReference type="SMART" id="SM00116">
    <property type="entry name" value="CBS"/>
    <property type="match status" value="2"/>
</dbReference>
<dbReference type="RefSeq" id="WP_134192179.1">
    <property type="nucleotide sequence ID" value="NZ_JBHLUW010000003.1"/>
</dbReference>
<dbReference type="AlphaFoldDB" id="A0A4R8LTM4"/>
<dbReference type="PROSITE" id="PS51371">
    <property type="entry name" value="CBS"/>
    <property type="match status" value="2"/>
</dbReference>
<dbReference type="Gene3D" id="3.10.580.10">
    <property type="entry name" value="CBS-domain"/>
    <property type="match status" value="1"/>
</dbReference>
<feature type="domain" description="CBS" evidence="3">
    <location>
        <begin position="7"/>
        <end position="67"/>
    </location>
</feature>
<evidence type="ECO:0000313" key="4">
    <source>
        <dbReference type="EMBL" id="TDY50954.1"/>
    </source>
</evidence>
<dbReference type="InterPro" id="IPR051257">
    <property type="entry name" value="Diverse_CBS-Domain"/>
</dbReference>
<dbReference type="SUPFAM" id="SSF54631">
    <property type="entry name" value="CBS-domain pair"/>
    <property type="match status" value="1"/>
</dbReference>
<comment type="caution">
    <text evidence="4">The sequence shown here is derived from an EMBL/GenBank/DDBJ whole genome shotgun (WGS) entry which is preliminary data.</text>
</comment>
<dbReference type="EMBL" id="SORE01000008">
    <property type="protein sequence ID" value="TDY50954.1"/>
    <property type="molecule type" value="Genomic_DNA"/>
</dbReference>
<evidence type="ECO:0000313" key="5">
    <source>
        <dbReference type="Proteomes" id="UP000295509"/>
    </source>
</evidence>
<dbReference type="Proteomes" id="UP000295509">
    <property type="component" value="Unassembled WGS sequence"/>
</dbReference>
<sequence length="149" mass="15777">MDAAHICTPDVVACRRDTSLVEAARLMRDCHVGDLIVVEGAAGDASPVGILTDRDVVLAVVAAGVDPATLYVGEVMSTPAVVAYAWEDLWQVAGRMRLHGVRRMPVIGQTGAMIGVIAFDDLLEAGSNLVASLCGTAGRQPYFEQKRRA</sequence>
<evidence type="ECO:0000256" key="2">
    <source>
        <dbReference type="PROSITE-ProRule" id="PRU00703"/>
    </source>
</evidence>
<accession>A0A4R8LTM4</accession>
<dbReference type="OrthoDB" id="9794094at2"/>
<dbReference type="InterPro" id="IPR046342">
    <property type="entry name" value="CBS_dom_sf"/>
</dbReference>
<evidence type="ECO:0000259" key="3">
    <source>
        <dbReference type="PROSITE" id="PS51371"/>
    </source>
</evidence>
<proteinExistence type="predicted"/>
<evidence type="ECO:0000256" key="1">
    <source>
        <dbReference type="ARBA" id="ARBA00023122"/>
    </source>
</evidence>
<dbReference type="PANTHER" id="PTHR43080:SF2">
    <property type="entry name" value="CBS DOMAIN-CONTAINING PROTEIN"/>
    <property type="match status" value="1"/>
</dbReference>
<name>A0A4R8LTM4_9BURK</name>
<keyword evidence="1 2" id="KW-0129">CBS domain</keyword>
<dbReference type="CDD" id="cd17775">
    <property type="entry name" value="CBS_pair_bact_arch"/>
    <property type="match status" value="1"/>
</dbReference>
<dbReference type="PANTHER" id="PTHR43080">
    <property type="entry name" value="CBS DOMAIN-CONTAINING PROTEIN CBSX3, MITOCHONDRIAL"/>
    <property type="match status" value="1"/>
</dbReference>
<protein>
    <submittedName>
        <fullName evidence="4">CBS domain-containing protein</fullName>
    </submittedName>
</protein>
<feature type="domain" description="CBS" evidence="3">
    <location>
        <begin position="76"/>
        <end position="132"/>
    </location>
</feature>
<gene>
    <name evidence="4" type="ORF">BX592_108191</name>
</gene>
<keyword evidence="5" id="KW-1185">Reference proteome</keyword>
<dbReference type="Pfam" id="PF00571">
    <property type="entry name" value="CBS"/>
    <property type="match status" value="2"/>
</dbReference>